<evidence type="ECO:0000256" key="5">
    <source>
        <dbReference type="ARBA" id="ARBA00022807"/>
    </source>
</evidence>
<dbReference type="GO" id="GO:0003968">
    <property type="term" value="F:RNA-directed RNA polymerase activity"/>
    <property type="evidence" value="ECO:0007669"/>
    <property type="project" value="InterPro"/>
</dbReference>
<feature type="domain" description="SF3 helicase" evidence="11">
    <location>
        <begin position="361"/>
        <end position="536"/>
    </location>
</feature>
<dbReference type="CDD" id="cd23195">
    <property type="entry name" value="Marnaviridae_RdRp"/>
    <property type="match status" value="1"/>
</dbReference>
<dbReference type="GO" id="GO:0006351">
    <property type="term" value="P:DNA-templated transcription"/>
    <property type="evidence" value="ECO:0007669"/>
    <property type="project" value="InterPro"/>
</dbReference>
<organism evidence="12">
    <name type="scientific">Beihai picorna-like virus 31</name>
    <dbReference type="NCBI Taxonomy" id="1922574"/>
    <lineage>
        <taxon>Viruses</taxon>
        <taxon>Riboviria</taxon>
    </lineage>
</organism>
<keyword evidence="6" id="KW-0067">ATP-binding</keyword>
<evidence type="ECO:0000259" key="10">
    <source>
        <dbReference type="PROSITE" id="PS50507"/>
    </source>
</evidence>
<dbReference type="Gene3D" id="3.30.70.270">
    <property type="match status" value="1"/>
</dbReference>
<keyword evidence="3" id="KW-0547">Nucleotide-binding</keyword>
<dbReference type="InterPro" id="IPR027417">
    <property type="entry name" value="P-loop_NTPase"/>
</dbReference>
<dbReference type="SUPFAM" id="SSF56672">
    <property type="entry name" value="DNA/RNA polymerases"/>
    <property type="match status" value="1"/>
</dbReference>
<keyword evidence="4" id="KW-0378">Hydrolase</keyword>
<evidence type="ECO:0000256" key="3">
    <source>
        <dbReference type="ARBA" id="ARBA00022741"/>
    </source>
</evidence>
<dbReference type="Pfam" id="PF00910">
    <property type="entry name" value="RNA_helicase"/>
    <property type="match status" value="1"/>
</dbReference>
<feature type="region of interest" description="Disordered" evidence="8">
    <location>
        <begin position="65"/>
        <end position="98"/>
    </location>
</feature>
<accession>A0A1L3KNK1</accession>
<feature type="transmembrane region" description="Helical" evidence="9">
    <location>
        <begin position="29"/>
        <end position="50"/>
    </location>
</feature>
<evidence type="ECO:0000256" key="6">
    <source>
        <dbReference type="ARBA" id="ARBA00022840"/>
    </source>
</evidence>
<evidence type="ECO:0000256" key="9">
    <source>
        <dbReference type="SAM" id="Phobius"/>
    </source>
</evidence>
<dbReference type="GO" id="GO:0039694">
    <property type="term" value="P:viral RNA genome replication"/>
    <property type="evidence" value="ECO:0007669"/>
    <property type="project" value="InterPro"/>
</dbReference>
<keyword evidence="9" id="KW-0812">Transmembrane</keyword>
<dbReference type="PROSITE" id="PS50507">
    <property type="entry name" value="RDRP_SSRNA_POS"/>
    <property type="match status" value="1"/>
</dbReference>
<evidence type="ECO:0000256" key="2">
    <source>
        <dbReference type="ARBA" id="ARBA00022695"/>
    </source>
</evidence>
<dbReference type="InterPro" id="IPR043502">
    <property type="entry name" value="DNA/RNA_pol_sf"/>
</dbReference>
<evidence type="ECO:0000256" key="1">
    <source>
        <dbReference type="ARBA" id="ARBA00022679"/>
    </source>
</evidence>
<feature type="compositionally biased region" description="Basic and acidic residues" evidence="8">
    <location>
        <begin position="79"/>
        <end position="98"/>
    </location>
</feature>
<sequence length="1721" mass="194439">MNYALGEEKLAFTTVVTRFVTSVESANTFMFIAYLAFAMLIGYIVGLWAWHESLISQSGKAERKAQWDKKQKNKRKAAEKRAKAQQAKEKRELESKKKVTFESSGPKYESQSGFWFGDSKWTKYHWTKFFLIGTYTFMFTGPIFSFVLRTFVPLMEKYDIDLFQYMAVPWRKARETQMSFEEFLRESLTSLKKKWDDAKLPSLEPFVDSLSGILKNLTYIRRCSLAVQAFEIINIVVTLGWLKHVNFEYKGISIFRSESLRRQVSVMDLLEAVGKFAKTFMSCLLNFLETWSFEAFYADAIKYKYEDNYTMLMSKKTLIEVGQLDMDPHEYDRILSEMITETVAILDKCKDGERSYYSSRLKDLKNLSVQRTLAQRDYVRPAPYGILLFGGSAVGKSSISNALIRFVLKSNGFDSSPRSIVTLNEFDKFQSEYRTHHGGVIFDDLCNGTVDKTTENPLMKVIQFINNAPMSALNPNLELKGNVMIEPNVVLATTNVKDLKAHAYTNEPLSIARRFDVTITQELREEYKGSDGLMDKQKVARDFAGQGFPDYALFTVEEARAQPGVHGVGVGYEVISFEGQPLKQVRLETLLRFLAEHSAAHFAQQKQFVDTQRALEDIELGENGLPVEFESQMLSGLSEVSGKIIEFEEVIVSWLEQRLAVFFNTKYGHMILVAYCRSSLIELLSSVGYYFVVYAAFCLWNELVAGFRGLSMLLLGLLGFIAYIAIRVLLKRRSLIIRFTSLPRPSKYFFELPLARRMQFLSAIGGISTLAIIVKVFKKWREIPTSHGAAPLKTTVFDKTDEKEEKPWWGDAVKTERAERYRVNPEMGHEMRTSSTDKLMNSLRRRQYLLLIGEEGSAEFCNAVPVRSCVLLIPSHVVPSGTMPARLVKDGACPKHVYLQPESCQRIPGTDFALWYLPEMGDQKDILTYFPDYISRGKSFDGTMLYNDSGKVKSFPPMLLNRSKSTTTKGGTFDSVTYSFPGQTFNGLCMATLIAKSSDGTPFIGGFHLGGKGSFGCAGFITKQQIIDALAELNKRPSIMASHSSSPMDTEICGIKFPLSAPHEKCVTNELPSDAKCKIFGGHGQPRGSPSSSVVVSMISPIVEKVMGMPRLHDKPHEMGSRKHKEVDIAGKVDAAYKFQGDSVDKAVVDYQTSIFQGLTDDMLKSVGVLDLDANLAGIDGVQGINAMQFSTSAGFPFRGTKEQFVELSDRFVEGISCPRDIDPLIVSELERLESVLLRGKRVNLVFKGALKDEPTKMTKTKVRVFAGCNIAATLLVRKYFLTLSALMQNNKELFECAVTINPTSPEWTDLMNHIYRFGIDRVVAGDYKSFDGRMSPRFMLAGFKILIAIAEKSGNYDEDDLTIMRGIATEITNPTYDYFGTLVQFFGSNPSGHPLTVVINSIVNSLYMRYCYYEIAKQEKWWRVPAFNQVVSLMTYGDDNIMSVKPGYDAYNHTRIASVLAEAGITYTMADKEAESVPFIHGSEAGFLKRDAIWDPELKIYRAALDETSISKQLHAHLESKALTEEQHSAEGIIGAMDEYFEYGREVYDRKREQLTEVARQAGLSGYVGELKTYDEQVDRLLKKYPVLDSQSGKWAPGTRIQSNLENPEEDALQTECMNKFPVPCIRKEYRLPGGRAGDLLFMDHETRLIVVIEVKNSKRPKNATKQAREIGIAFHYLYPAHRVDMATYTLKGFKFVGSLKGSRYDRDFDLINDVRGLPW</sequence>
<keyword evidence="9" id="KW-0472">Membrane</keyword>
<evidence type="ECO:0000256" key="7">
    <source>
        <dbReference type="ARBA" id="ARBA00022953"/>
    </source>
</evidence>
<keyword evidence="5" id="KW-0788">Thiol protease</keyword>
<reference evidence="12" key="1">
    <citation type="journal article" date="2016" name="Nature">
        <title>Redefining the invertebrate RNA virosphere.</title>
        <authorList>
            <person name="Shi M."/>
            <person name="Lin X.D."/>
            <person name="Tian J.H."/>
            <person name="Chen L.J."/>
            <person name="Chen X."/>
            <person name="Li C.X."/>
            <person name="Qin X.C."/>
            <person name="Li J."/>
            <person name="Cao J.P."/>
            <person name="Eden J.S."/>
            <person name="Buchmann J."/>
            <person name="Wang W."/>
            <person name="Xu J."/>
            <person name="Holmes E.C."/>
            <person name="Zhang Y.Z."/>
        </authorList>
    </citation>
    <scope>NUCLEOTIDE SEQUENCE</scope>
    <source>
        <strain evidence="12">BHZC37445</strain>
    </source>
</reference>
<dbReference type="PROSITE" id="PS51218">
    <property type="entry name" value="SF3_HELICASE_2"/>
    <property type="match status" value="1"/>
</dbReference>
<dbReference type="InterPro" id="IPR001205">
    <property type="entry name" value="RNA-dir_pol_C"/>
</dbReference>
<evidence type="ECO:0000313" key="12">
    <source>
        <dbReference type="EMBL" id="APG78919.1"/>
    </source>
</evidence>
<dbReference type="SUPFAM" id="SSF52540">
    <property type="entry name" value="P-loop containing nucleoside triphosphate hydrolases"/>
    <property type="match status" value="1"/>
</dbReference>
<dbReference type="Pfam" id="PF00680">
    <property type="entry name" value="RdRP_1"/>
    <property type="match status" value="1"/>
</dbReference>
<dbReference type="GO" id="GO:0003723">
    <property type="term" value="F:RNA binding"/>
    <property type="evidence" value="ECO:0007669"/>
    <property type="project" value="InterPro"/>
</dbReference>
<name>A0A1L3KNK1_9VIRU</name>
<keyword evidence="7" id="KW-0693">Viral RNA replication</keyword>
<dbReference type="InterPro" id="IPR043128">
    <property type="entry name" value="Rev_trsase/Diguanyl_cyclase"/>
</dbReference>
<dbReference type="InterPro" id="IPR009003">
    <property type="entry name" value="Peptidase_S1_PA"/>
</dbReference>
<proteinExistence type="predicted"/>
<dbReference type="EMBL" id="KX884499">
    <property type="protein sequence ID" value="APG78919.1"/>
    <property type="molecule type" value="Genomic_RNA"/>
</dbReference>
<evidence type="ECO:0000256" key="8">
    <source>
        <dbReference type="SAM" id="MobiDB-lite"/>
    </source>
</evidence>
<keyword evidence="5" id="KW-0645">Protease</keyword>
<feature type="transmembrane region" description="Helical" evidence="9">
    <location>
        <begin position="680"/>
        <end position="697"/>
    </location>
</feature>
<evidence type="ECO:0000259" key="11">
    <source>
        <dbReference type="PROSITE" id="PS51218"/>
    </source>
</evidence>
<protein>
    <recommendedName>
        <fullName evidence="13">Genome polyprotein</fullName>
    </recommendedName>
</protein>
<dbReference type="InterPro" id="IPR000605">
    <property type="entry name" value="Helicase_SF3_ssDNA/RNA_vir"/>
</dbReference>
<dbReference type="GO" id="GO:0003724">
    <property type="term" value="F:RNA helicase activity"/>
    <property type="evidence" value="ECO:0007669"/>
    <property type="project" value="InterPro"/>
</dbReference>
<keyword evidence="9" id="KW-1133">Transmembrane helix</keyword>
<feature type="domain" description="RdRp catalytic" evidence="10">
    <location>
        <begin position="1321"/>
        <end position="1453"/>
    </location>
</feature>
<keyword evidence="1" id="KW-0808">Transferase</keyword>
<dbReference type="InterPro" id="IPR007094">
    <property type="entry name" value="RNA-dir_pol_PSvirus"/>
</dbReference>
<dbReference type="GO" id="GO:0008234">
    <property type="term" value="F:cysteine-type peptidase activity"/>
    <property type="evidence" value="ECO:0007669"/>
    <property type="project" value="UniProtKB-KW"/>
</dbReference>
<evidence type="ECO:0000256" key="4">
    <source>
        <dbReference type="ARBA" id="ARBA00022801"/>
    </source>
</evidence>
<feature type="transmembrane region" description="Helical" evidence="9">
    <location>
        <begin position="129"/>
        <end position="148"/>
    </location>
</feature>
<keyword evidence="2" id="KW-0548">Nucleotidyltransferase</keyword>
<evidence type="ECO:0008006" key="13">
    <source>
        <dbReference type="Google" id="ProtNLM"/>
    </source>
</evidence>
<feature type="transmembrane region" description="Helical" evidence="9">
    <location>
        <begin position="709"/>
        <end position="730"/>
    </location>
</feature>
<dbReference type="SUPFAM" id="SSF50494">
    <property type="entry name" value="Trypsin-like serine proteases"/>
    <property type="match status" value="1"/>
</dbReference>
<dbReference type="GO" id="GO:0005524">
    <property type="term" value="F:ATP binding"/>
    <property type="evidence" value="ECO:0007669"/>
    <property type="project" value="UniProtKB-KW"/>
</dbReference>
<dbReference type="InterPro" id="IPR014759">
    <property type="entry name" value="Helicase_SF3_ssRNA_vir"/>
</dbReference>